<gene>
    <name evidence="3" type="ORF">FHS74_001955</name>
</gene>
<dbReference type="SMART" id="SM00470">
    <property type="entry name" value="ParB"/>
    <property type="match status" value="1"/>
</dbReference>
<evidence type="ECO:0000259" key="2">
    <source>
        <dbReference type="PROSITE" id="PS50943"/>
    </source>
</evidence>
<dbReference type="RefSeq" id="WP_184799878.1">
    <property type="nucleotide sequence ID" value="NZ_JACIIZ010000005.1"/>
</dbReference>
<dbReference type="GO" id="GO:0007059">
    <property type="term" value="P:chromosome segregation"/>
    <property type="evidence" value="ECO:0007669"/>
    <property type="project" value="TreeGrafter"/>
</dbReference>
<dbReference type="NCBIfam" id="TIGR00180">
    <property type="entry name" value="parB_part"/>
    <property type="match status" value="1"/>
</dbReference>
<dbReference type="SUPFAM" id="SSF47413">
    <property type="entry name" value="lambda repressor-like DNA-binding domains"/>
    <property type="match status" value="1"/>
</dbReference>
<dbReference type="Gene3D" id="3.90.1530.30">
    <property type="match status" value="1"/>
</dbReference>
<dbReference type="InterPro" id="IPR003115">
    <property type="entry name" value="ParB_N"/>
</dbReference>
<dbReference type="SMART" id="SM00530">
    <property type="entry name" value="HTH_XRE"/>
    <property type="match status" value="1"/>
</dbReference>
<dbReference type="InterPro" id="IPR004437">
    <property type="entry name" value="ParB/RepB/Spo0J"/>
</dbReference>
<dbReference type="Gene3D" id="1.10.260.40">
    <property type="entry name" value="lambda repressor-like DNA-binding domains"/>
    <property type="match status" value="1"/>
</dbReference>
<evidence type="ECO:0000313" key="4">
    <source>
        <dbReference type="Proteomes" id="UP000539175"/>
    </source>
</evidence>
<dbReference type="GO" id="GO:0003677">
    <property type="term" value="F:DNA binding"/>
    <property type="evidence" value="ECO:0007669"/>
    <property type="project" value="InterPro"/>
</dbReference>
<dbReference type="InterPro" id="IPR001387">
    <property type="entry name" value="Cro/C1-type_HTH"/>
</dbReference>
<organism evidence="3 4">
    <name type="scientific">Nitrospirillum iridis</name>
    <dbReference type="NCBI Taxonomy" id="765888"/>
    <lineage>
        <taxon>Bacteria</taxon>
        <taxon>Pseudomonadati</taxon>
        <taxon>Pseudomonadota</taxon>
        <taxon>Alphaproteobacteria</taxon>
        <taxon>Rhodospirillales</taxon>
        <taxon>Azospirillaceae</taxon>
        <taxon>Nitrospirillum</taxon>
    </lineage>
</organism>
<dbReference type="AlphaFoldDB" id="A0A7X0AWI3"/>
<dbReference type="Gene3D" id="1.10.10.2830">
    <property type="match status" value="1"/>
</dbReference>
<dbReference type="Proteomes" id="UP000539175">
    <property type="component" value="Unassembled WGS sequence"/>
</dbReference>
<feature type="domain" description="HTH cro/C1-type" evidence="2">
    <location>
        <begin position="12"/>
        <end position="68"/>
    </location>
</feature>
<dbReference type="PANTHER" id="PTHR33375:SF7">
    <property type="entry name" value="CHROMOSOME 2-PARTITIONING PROTEIN PARB-RELATED"/>
    <property type="match status" value="1"/>
</dbReference>
<comment type="caution">
    <text evidence="3">The sequence shown here is derived from an EMBL/GenBank/DDBJ whole genome shotgun (WGS) entry which is preliminary data.</text>
</comment>
<dbReference type="Pfam" id="PF02195">
    <property type="entry name" value="ParB_N"/>
    <property type="match status" value="1"/>
</dbReference>
<dbReference type="SUPFAM" id="SSF110849">
    <property type="entry name" value="ParB/Sulfiredoxin"/>
    <property type="match status" value="1"/>
</dbReference>
<keyword evidence="4" id="KW-1185">Reference proteome</keyword>
<dbReference type="CDD" id="cd00093">
    <property type="entry name" value="HTH_XRE"/>
    <property type="match status" value="1"/>
</dbReference>
<evidence type="ECO:0000313" key="3">
    <source>
        <dbReference type="EMBL" id="MBB6251404.1"/>
    </source>
</evidence>
<dbReference type="InterPro" id="IPR036086">
    <property type="entry name" value="ParB/Sulfiredoxin_sf"/>
</dbReference>
<proteinExistence type="inferred from homology"/>
<dbReference type="SUPFAM" id="SSF109709">
    <property type="entry name" value="KorB DNA-binding domain-like"/>
    <property type="match status" value="1"/>
</dbReference>
<dbReference type="GO" id="GO:0005694">
    <property type="term" value="C:chromosome"/>
    <property type="evidence" value="ECO:0007669"/>
    <property type="project" value="TreeGrafter"/>
</dbReference>
<comment type="similarity">
    <text evidence="1">Belongs to the ParB family.</text>
</comment>
<dbReference type="EMBL" id="JACIIZ010000005">
    <property type="protein sequence ID" value="MBB6251404.1"/>
    <property type="molecule type" value="Genomic_DNA"/>
</dbReference>
<protein>
    <submittedName>
        <fullName evidence="3">ParB/RepB/Spo0J family partition protein</fullName>
    </submittedName>
</protein>
<dbReference type="PANTHER" id="PTHR33375">
    <property type="entry name" value="CHROMOSOME-PARTITIONING PROTEIN PARB-RELATED"/>
    <property type="match status" value="1"/>
</dbReference>
<reference evidence="3 4" key="1">
    <citation type="submission" date="2020-08" db="EMBL/GenBank/DDBJ databases">
        <title>Genomic Encyclopedia of Type Strains, Phase IV (KMG-IV): sequencing the most valuable type-strain genomes for metagenomic binning, comparative biology and taxonomic classification.</title>
        <authorList>
            <person name="Goeker M."/>
        </authorList>
    </citation>
    <scope>NUCLEOTIDE SEQUENCE [LARGE SCALE GENOMIC DNA]</scope>
    <source>
        <strain evidence="3 4">DSM 22198</strain>
    </source>
</reference>
<sequence>MTAEISQLGQRLKAAMDAKGLGIRPLARAAGLASHASIGAVLRGATPGLDLDTLRKLAPVLDVTLGHLTGDADLASPGAAGAEEPDSGVRMIPLDRLMPSALNPRKVFDVDALEELADSMAAQGQLQNLTARPHPDSVGYFEVFIGGRRLRAATILVERGTWPGDHAMKVDIRPATDKDVLAIAAMENIDRKDMHPLEEGQAFLDMLAAGWTKDEIGRMFKGRTPRWVELRMQMARDLTEAVKDLWLDGDGVNLEMARELMRLPADQQEYHAMRIGMGADGYATAVDLRDRIAEHAAAMAPQLPMVEPGGLLDALGLGHPQPTTLGANAPERPPFLQAMRDLREDLVQRHAYAKPDPAPTTPAFQRGDVQMAAAPVLPGPSLMSPQHRDYVDRVKTQALQMTVFAHTRMAMVLACVGMMGNDPAILLRSGSPGSRRAVHPTLAEALESQRTHRSTLTAAMAPVRAEAEDGRVARSDAAADLVRALLDLPDSDLRVLFAALVAARVYAGGNVAGGDSPAAVAAWAADMPRMADQWQIDTHYLSLLDAHRLRRLAVTIGMTQGGRHHRFTSPIAVADLKKWDAGKLRSAIADFVDANDVRTIPAEFRFGTYDEIAAAMAAEADAADAVLKGGA</sequence>
<dbReference type="PROSITE" id="PS50943">
    <property type="entry name" value="HTH_CROC1"/>
    <property type="match status" value="1"/>
</dbReference>
<name>A0A7X0AWI3_9PROT</name>
<dbReference type="InterPro" id="IPR050336">
    <property type="entry name" value="Chromosome_partition/occlusion"/>
</dbReference>
<accession>A0A7X0AWI3</accession>
<dbReference type="InterPro" id="IPR010982">
    <property type="entry name" value="Lambda_DNA-bd_dom_sf"/>
</dbReference>
<evidence type="ECO:0000256" key="1">
    <source>
        <dbReference type="ARBA" id="ARBA00006295"/>
    </source>
</evidence>